<proteinExistence type="predicted"/>
<dbReference type="Gene3D" id="3.10.450.40">
    <property type="match status" value="1"/>
</dbReference>
<reference evidence="1 3" key="3">
    <citation type="submission" date="2017-08" db="EMBL/GenBank/DDBJ databases">
        <title>WGS of novel Burkholderia cepaca complex species.</title>
        <authorList>
            <person name="Lipuma J."/>
            <person name="Spilker T."/>
        </authorList>
    </citation>
    <scope>NUCLEOTIDE SEQUENCE [LARGE SCALE GENOMIC DNA]</scope>
    <source>
        <strain evidence="1 3">AU17325</strain>
    </source>
</reference>
<dbReference type="EMBL" id="NKFA01000020">
    <property type="protein sequence ID" value="OXI36776.1"/>
    <property type="molecule type" value="Genomic_DNA"/>
</dbReference>
<reference evidence="1" key="1">
    <citation type="submission" date="2017-06" db="EMBL/GenBank/DDBJ databases">
        <authorList>
            <person name="Kim H.J."/>
            <person name="Triplett B.A."/>
        </authorList>
    </citation>
    <scope>NUCLEOTIDE SEQUENCE [LARGE SCALE GENOMIC DNA]</scope>
    <source>
        <strain evidence="1">AU17325</strain>
    </source>
</reference>
<evidence type="ECO:0000313" key="2">
    <source>
        <dbReference type="EMBL" id="OXI45879.1"/>
    </source>
</evidence>
<sequence length="116" mass="12923">MDALLDPTTGDYTGTRTQSLANAVYLRLQTPLGSYWADPNLGSRLHELQREKDTPRVRALAVQYAEQALQQLLDDRRASDITVTTADFQPGWMVLLIAVTDATGDVQHFKHPVKVS</sequence>
<evidence type="ECO:0008006" key="4">
    <source>
        <dbReference type="Google" id="ProtNLM"/>
    </source>
</evidence>
<dbReference type="InterPro" id="IPR010877">
    <property type="entry name" value="Phage_Mu_Gp46"/>
</dbReference>
<organism evidence="1 3">
    <name type="scientific">Burkholderia aenigmatica</name>
    <dbReference type="NCBI Taxonomy" id="2015348"/>
    <lineage>
        <taxon>Bacteria</taxon>
        <taxon>Pseudomonadati</taxon>
        <taxon>Pseudomonadota</taxon>
        <taxon>Betaproteobacteria</taxon>
        <taxon>Burkholderiales</taxon>
        <taxon>Burkholderiaceae</taxon>
        <taxon>Burkholderia</taxon>
        <taxon>Burkholderia cepacia complex</taxon>
    </lineage>
</organism>
<accession>A0A228I318</accession>
<reference evidence="3" key="2">
    <citation type="submission" date="2017-06" db="EMBL/GenBank/DDBJ databases">
        <authorList>
            <person name="LiPuma J."/>
            <person name="Spilker T."/>
        </authorList>
    </citation>
    <scope>NUCLEOTIDE SEQUENCE [LARGE SCALE GENOMIC DNA]</scope>
    <source>
        <strain evidence="3">AU17325</strain>
    </source>
</reference>
<name>A0A228I318_9BURK</name>
<dbReference type="Proteomes" id="UP000214600">
    <property type="component" value="Unassembled WGS sequence"/>
</dbReference>
<protein>
    <recommendedName>
        <fullName evidence="4">Phage GP46 family protein</fullName>
    </recommendedName>
</protein>
<dbReference type="Pfam" id="PF07409">
    <property type="entry name" value="GP46"/>
    <property type="match status" value="1"/>
</dbReference>
<evidence type="ECO:0000313" key="1">
    <source>
        <dbReference type="EMBL" id="OXI36776.1"/>
    </source>
</evidence>
<dbReference type="AlphaFoldDB" id="A0A228I318"/>
<gene>
    <name evidence="2" type="ORF">CFB84_13655</name>
    <name evidence="1" type="ORF">CFB84_32765</name>
</gene>
<dbReference type="OrthoDB" id="6689897at2"/>
<dbReference type="EMBL" id="NKFA01000006">
    <property type="protein sequence ID" value="OXI45879.1"/>
    <property type="molecule type" value="Genomic_DNA"/>
</dbReference>
<dbReference type="SUPFAM" id="SSF160719">
    <property type="entry name" value="gpW/gp25-like"/>
    <property type="match status" value="1"/>
</dbReference>
<dbReference type="RefSeq" id="WP_089451040.1">
    <property type="nucleotide sequence ID" value="NZ_NKFA01000006.1"/>
</dbReference>
<comment type="caution">
    <text evidence="1">The sequence shown here is derived from an EMBL/GenBank/DDBJ whole genome shotgun (WGS) entry which is preliminary data.</text>
</comment>
<evidence type="ECO:0000313" key="3">
    <source>
        <dbReference type="Proteomes" id="UP000214600"/>
    </source>
</evidence>